<keyword evidence="2" id="KW-0378">Hydrolase</keyword>
<name>A0A1N7KEL5_9BACT</name>
<dbReference type="STRING" id="529505.SAMN05421761_10222"/>
<proteinExistence type="predicted"/>
<dbReference type="RefSeq" id="WP_076498226.1">
    <property type="nucleotide sequence ID" value="NZ_FTOP01000002.1"/>
</dbReference>
<keyword evidence="3" id="KW-1185">Reference proteome</keyword>
<keyword evidence="2" id="KW-0255">Endonuclease</keyword>
<evidence type="ECO:0000313" key="3">
    <source>
        <dbReference type="Proteomes" id="UP000186026"/>
    </source>
</evidence>
<accession>A0A1N7KEL5</accession>
<dbReference type="Pfam" id="PF13391">
    <property type="entry name" value="HNH_2"/>
    <property type="match status" value="1"/>
</dbReference>
<dbReference type="AlphaFoldDB" id="A0A1N7KEL5"/>
<dbReference type="Proteomes" id="UP000186026">
    <property type="component" value="Unassembled WGS sequence"/>
</dbReference>
<feature type="domain" description="HNH nuclease" evidence="1">
    <location>
        <begin position="151"/>
        <end position="202"/>
    </location>
</feature>
<evidence type="ECO:0000259" key="1">
    <source>
        <dbReference type="Pfam" id="PF13391"/>
    </source>
</evidence>
<dbReference type="EMBL" id="FTOP01000002">
    <property type="protein sequence ID" value="SIS60056.1"/>
    <property type="molecule type" value="Genomic_DNA"/>
</dbReference>
<dbReference type="OrthoDB" id="67788at2"/>
<gene>
    <name evidence="2" type="ORF">SAMN05421761_10222</name>
</gene>
<sequence>MKKGQKLWTRDELILAINLYWKLEFGKIHQGNPEVIKLAELLGRTPSSIVFKLGNFGSFDPSLQERGVSGLKNTSKLDEQIWNEFFGNIQEVAYESEKLRASLEQKPIGELNEINIEELPKEGLMREQLVKTRVNQNFFRKTILASYKNTCCITGINIPNLLVAGHIVPWSVDEKNRMNPRNGICINPLHDRAFELGYLGIDRNYKIHISTSISAFLNDQTLHDYFKRFDRQSIHLPDRYLPDPEFLEYHLDVKFKG</sequence>
<dbReference type="InterPro" id="IPR003615">
    <property type="entry name" value="HNH_nuc"/>
</dbReference>
<protein>
    <submittedName>
        <fullName evidence="2">Putative restriction endonuclease</fullName>
    </submittedName>
</protein>
<organism evidence="2 3">
    <name type="scientific">Belliella pelovolcani</name>
    <dbReference type="NCBI Taxonomy" id="529505"/>
    <lineage>
        <taxon>Bacteria</taxon>
        <taxon>Pseudomonadati</taxon>
        <taxon>Bacteroidota</taxon>
        <taxon>Cytophagia</taxon>
        <taxon>Cytophagales</taxon>
        <taxon>Cyclobacteriaceae</taxon>
        <taxon>Belliella</taxon>
    </lineage>
</organism>
<dbReference type="GO" id="GO:0004519">
    <property type="term" value="F:endonuclease activity"/>
    <property type="evidence" value="ECO:0007669"/>
    <property type="project" value="UniProtKB-KW"/>
</dbReference>
<reference evidence="3" key="1">
    <citation type="submission" date="2017-01" db="EMBL/GenBank/DDBJ databases">
        <authorList>
            <person name="Varghese N."/>
            <person name="Submissions S."/>
        </authorList>
    </citation>
    <scope>NUCLEOTIDE SEQUENCE [LARGE SCALE GENOMIC DNA]</scope>
    <source>
        <strain evidence="3">DSM 46698</strain>
    </source>
</reference>
<keyword evidence="2" id="KW-0540">Nuclease</keyword>
<evidence type="ECO:0000313" key="2">
    <source>
        <dbReference type="EMBL" id="SIS60056.1"/>
    </source>
</evidence>